<dbReference type="InterPro" id="IPR000182">
    <property type="entry name" value="GNAT_dom"/>
</dbReference>
<dbReference type="Proteomes" id="UP000742460">
    <property type="component" value="Unassembled WGS sequence"/>
</dbReference>
<sequence length="296" mass="32130">MATMLSTPTTLRTPTADELEDVLAALRRWQREDLLQLHPGDLGWHHLRGADLTAQNLRLWSRGSRPAALGMLDGHDLLRLAIAPQFAEDEPLARRLAEDLLDPERGILPSGQAFLEARSAFALRTVLQEHGWSEGEAWVPLRRDLAEPVTVPETLTIEPVRQSTAGEYAEVHRSAFDSRSLTVERVLTMLDGPAHRDAASLLGRDETGNAVAVISVWSAGPGRPGLIEPLGVHRDHRGWGHGRAMCLAGTAQLRVMGASSATVCTPRALTGAVATYVSAGYRELGDVPDLQRLPAP</sequence>
<dbReference type="Gene3D" id="3.40.630.30">
    <property type="match status" value="1"/>
</dbReference>
<accession>A0A921SWH8</accession>
<dbReference type="CDD" id="cd04301">
    <property type="entry name" value="NAT_SF"/>
    <property type="match status" value="1"/>
</dbReference>
<dbReference type="GO" id="GO:0016747">
    <property type="term" value="F:acyltransferase activity, transferring groups other than amino-acyl groups"/>
    <property type="evidence" value="ECO:0007669"/>
    <property type="project" value="InterPro"/>
</dbReference>
<dbReference type="SUPFAM" id="SSF55729">
    <property type="entry name" value="Acyl-CoA N-acyltransferases (Nat)"/>
    <property type="match status" value="1"/>
</dbReference>
<reference evidence="2" key="2">
    <citation type="submission" date="2021-09" db="EMBL/GenBank/DDBJ databases">
        <authorList>
            <person name="Gilroy R."/>
        </authorList>
    </citation>
    <scope>NUCLEOTIDE SEQUENCE</scope>
    <source>
        <strain evidence="2">ChiGjej5B5-22894</strain>
    </source>
</reference>
<evidence type="ECO:0000259" key="1">
    <source>
        <dbReference type="PROSITE" id="PS51186"/>
    </source>
</evidence>
<proteinExistence type="predicted"/>
<comment type="caution">
    <text evidence="2">The sequence shown here is derived from an EMBL/GenBank/DDBJ whole genome shotgun (WGS) entry which is preliminary data.</text>
</comment>
<dbReference type="PROSITE" id="PS51186">
    <property type="entry name" value="GNAT"/>
    <property type="match status" value="1"/>
</dbReference>
<feature type="domain" description="N-acetyltransferase" evidence="1">
    <location>
        <begin position="155"/>
        <end position="296"/>
    </location>
</feature>
<gene>
    <name evidence="2" type="ORF">K8V81_04110</name>
</gene>
<organism evidence="2 3">
    <name type="scientific">Brachybacterium massiliense</name>
    <dbReference type="NCBI Taxonomy" id="1755098"/>
    <lineage>
        <taxon>Bacteria</taxon>
        <taxon>Bacillati</taxon>
        <taxon>Actinomycetota</taxon>
        <taxon>Actinomycetes</taxon>
        <taxon>Micrococcales</taxon>
        <taxon>Dermabacteraceae</taxon>
        <taxon>Brachybacterium</taxon>
    </lineage>
</organism>
<evidence type="ECO:0000313" key="2">
    <source>
        <dbReference type="EMBL" id="HJG90890.1"/>
    </source>
</evidence>
<dbReference type="AlphaFoldDB" id="A0A921SWH8"/>
<protein>
    <submittedName>
        <fullName evidence="2">GNAT family N-acetyltransferase</fullName>
    </submittedName>
</protein>
<dbReference type="InterPro" id="IPR016181">
    <property type="entry name" value="Acyl_CoA_acyltransferase"/>
</dbReference>
<dbReference type="EMBL" id="DYUE01000105">
    <property type="protein sequence ID" value="HJG90890.1"/>
    <property type="molecule type" value="Genomic_DNA"/>
</dbReference>
<evidence type="ECO:0000313" key="3">
    <source>
        <dbReference type="Proteomes" id="UP000742460"/>
    </source>
</evidence>
<dbReference type="Pfam" id="PF00583">
    <property type="entry name" value="Acetyltransf_1"/>
    <property type="match status" value="1"/>
</dbReference>
<reference evidence="2" key="1">
    <citation type="journal article" date="2021" name="PeerJ">
        <title>Extensive microbial diversity within the chicken gut microbiome revealed by metagenomics and culture.</title>
        <authorList>
            <person name="Gilroy R."/>
            <person name="Ravi A."/>
            <person name="Getino M."/>
            <person name="Pursley I."/>
            <person name="Horton D.L."/>
            <person name="Alikhan N.F."/>
            <person name="Baker D."/>
            <person name="Gharbi K."/>
            <person name="Hall N."/>
            <person name="Watson M."/>
            <person name="Adriaenssens E.M."/>
            <person name="Foster-Nyarko E."/>
            <person name="Jarju S."/>
            <person name="Secka A."/>
            <person name="Antonio M."/>
            <person name="Oren A."/>
            <person name="Chaudhuri R.R."/>
            <person name="La Ragione R."/>
            <person name="Hildebrand F."/>
            <person name="Pallen M.J."/>
        </authorList>
    </citation>
    <scope>NUCLEOTIDE SEQUENCE</scope>
    <source>
        <strain evidence="2">ChiGjej5B5-22894</strain>
    </source>
</reference>
<name>A0A921SWH8_9MICO</name>